<protein>
    <submittedName>
        <fullName evidence="2">Uncharacterized protein</fullName>
    </submittedName>
</protein>
<gene>
    <name evidence="2" type="ORF">KIPB_007602</name>
</gene>
<sequence length="193" mass="20363">MAAVIAACGLYCLVDTVAEPISLNIDTLSTYTMSCAAATVRTICAEGLFTSYLQPHLVVAIQFVLGTLRGVHPTEDGNEPTGHVETNAGVTVVASTITVLLRSISHKPDPLTSAATPYIGRLQLAVLSVVLNRVPILGLPLAVLVAMQPIVQGIGGGVRTLYLSAWVGLLLVSSAAEEVKERYHNVKESKTEE</sequence>
<reference evidence="2 3" key="1">
    <citation type="journal article" date="2018" name="PLoS ONE">
        <title>The draft genome of Kipferlia bialata reveals reductive genome evolution in fornicate parasites.</title>
        <authorList>
            <person name="Tanifuji G."/>
            <person name="Takabayashi S."/>
            <person name="Kume K."/>
            <person name="Takagi M."/>
            <person name="Nakayama T."/>
            <person name="Kamikawa R."/>
            <person name="Inagaki Y."/>
            <person name="Hashimoto T."/>
        </authorList>
    </citation>
    <scope>NUCLEOTIDE SEQUENCE [LARGE SCALE GENOMIC DNA]</scope>
    <source>
        <strain evidence="2">NY0173</strain>
    </source>
</reference>
<dbReference type="AlphaFoldDB" id="A0A9K3CZ13"/>
<feature type="chain" id="PRO_5039903297" evidence="1">
    <location>
        <begin position="19"/>
        <end position="193"/>
    </location>
</feature>
<evidence type="ECO:0000256" key="1">
    <source>
        <dbReference type="SAM" id="SignalP"/>
    </source>
</evidence>
<comment type="caution">
    <text evidence="2">The sequence shown here is derived from an EMBL/GenBank/DDBJ whole genome shotgun (WGS) entry which is preliminary data.</text>
</comment>
<accession>A0A9K3CZ13</accession>
<keyword evidence="3" id="KW-1185">Reference proteome</keyword>
<evidence type="ECO:0000313" key="2">
    <source>
        <dbReference type="EMBL" id="GIQ85861.1"/>
    </source>
</evidence>
<keyword evidence="1" id="KW-0732">Signal</keyword>
<name>A0A9K3CZ13_9EUKA</name>
<evidence type="ECO:0000313" key="3">
    <source>
        <dbReference type="Proteomes" id="UP000265618"/>
    </source>
</evidence>
<proteinExistence type="predicted"/>
<organism evidence="2 3">
    <name type="scientific">Kipferlia bialata</name>
    <dbReference type="NCBI Taxonomy" id="797122"/>
    <lineage>
        <taxon>Eukaryota</taxon>
        <taxon>Metamonada</taxon>
        <taxon>Carpediemonas-like organisms</taxon>
        <taxon>Kipferlia</taxon>
    </lineage>
</organism>
<dbReference type="EMBL" id="BDIP01002176">
    <property type="protein sequence ID" value="GIQ85861.1"/>
    <property type="molecule type" value="Genomic_DNA"/>
</dbReference>
<dbReference type="Proteomes" id="UP000265618">
    <property type="component" value="Unassembled WGS sequence"/>
</dbReference>
<feature type="signal peptide" evidence="1">
    <location>
        <begin position="1"/>
        <end position="18"/>
    </location>
</feature>